<comment type="caution">
    <text evidence="1">The sequence shown here is derived from an EMBL/GenBank/DDBJ whole genome shotgun (WGS) entry which is preliminary data.</text>
</comment>
<evidence type="ECO:0008006" key="3">
    <source>
        <dbReference type="Google" id="ProtNLM"/>
    </source>
</evidence>
<keyword evidence="2" id="KW-1185">Reference proteome</keyword>
<evidence type="ECO:0000313" key="2">
    <source>
        <dbReference type="Proteomes" id="UP001431019"/>
    </source>
</evidence>
<sequence>MRAEEIRALRRRPDRTGVAPKYAATDIPATALSAPRKAAGEKKAAHFHAQPASLTTRKNRVVVAAKQHAAIFSVTI</sequence>
<dbReference type="Proteomes" id="UP001431019">
    <property type="component" value="Unassembled WGS sequence"/>
</dbReference>
<protein>
    <recommendedName>
        <fullName evidence="3">Transposase</fullName>
    </recommendedName>
</protein>
<dbReference type="RefSeq" id="WP_230512907.1">
    <property type="nucleotide sequence ID" value="NZ_JAJITD010000019.1"/>
</dbReference>
<dbReference type="EMBL" id="JAJITD010000019">
    <property type="protein sequence ID" value="MCC8396616.1"/>
    <property type="molecule type" value="Genomic_DNA"/>
</dbReference>
<name>A0ABS8K378_9BURK</name>
<reference evidence="1 2" key="1">
    <citation type="submission" date="2021-11" db="EMBL/GenBank/DDBJ databases">
        <authorList>
            <person name="Oh E.-T."/>
            <person name="Kim S.-B."/>
        </authorList>
    </citation>
    <scope>NUCLEOTIDE SEQUENCE [LARGE SCALE GENOMIC DNA]</scope>
    <source>
        <strain evidence="1 2">MMS20-SJTR3</strain>
    </source>
</reference>
<evidence type="ECO:0000313" key="1">
    <source>
        <dbReference type="EMBL" id="MCC8396616.1"/>
    </source>
</evidence>
<accession>A0ABS8K378</accession>
<organism evidence="1 2">
    <name type="scientific">Paraburkholderia sejongensis</name>
    <dbReference type="NCBI Taxonomy" id="2886946"/>
    <lineage>
        <taxon>Bacteria</taxon>
        <taxon>Pseudomonadati</taxon>
        <taxon>Pseudomonadota</taxon>
        <taxon>Betaproteobacteria</taxon>
        <taxon>Burkholderiales</taxon>
        <taxon>Burkholderiaceae</taxon>
        <taxon>Paraburkholderia</taxon>
    </lineage>
</organism>
<gene>
    <name evidence="1" type="ORF">LJ656_28915</name>
</gene>
<proteinExistence type="predicted"/>